<name>A0AAW1HMN5_SAPOF</name>
<proteinExistence type="predicted"/>
<dbReference type="Proteomes" id="UP001443914">
    <property type="component" value="Unassembled WGS sequence"/>
</dbReference>
<feature type="transmembrane region" description="Helical" evidence="2">
    <location>
        <begin position="12"/>
        <end position="29"/>
    </location>
</feature>
<accession>A0AAW1HMN5</accession>
<sequence>MFPVLIDNKDLFTFERIVFFVFLLISSFFNDYQKYFLIVAIVTFLGIYCLYIYNFLGDYWESDCSKLEKTSEVNEKINNSNLNRNEWMESKREEIESEFEEKLEFERNMLMMKFKEETIALLEQLRVFEEKIDIINGLNKEECAALEKEKRDLVKDLEMERETVLEWERTCEELEEETMDLEKERKKVVGLEEKCATLEGGKRDLARDLEKEREKVMRLEEMCAALKEEKRDLAKDLEKEQDTVFKLERTCDALDEDKIDLRVEMERTCEAVKRNLAKDLEKERKMVLGFKELCATLTGDLEKEREKVLGLEEMGAALKEEARDLAKDLDKERGRIFELENATLRKELEEERKVKETSNIAFEELREVAETLRKKFEFFCDLEEDIQSKIKDKTKIAKLENKFKKLVMERKLWDAQRENLLMVIDSQQSTVEVYKDMLDKEVCLIKLFESSKSRAL</sequence>
<keyword evidence="2" id="KW-0472">Membrane</keyword>
<protein>
    <submittedName>
        <fullName evidence="3">Uncharacterized protein</fullName>
    </submittedName>
</protein>
<feature type="coiled-coil region" evidence="1">
    <location>
        <begin position="143"/>
        <end position="257"/>
    </location>
</feature>
<keyword evidence="2" id="KW-0812">Transmembrane</keyword>
<dbReference type="AlphaFoldDB" id="A0AAW1HMN5"/>
<evidence type="ECO:0000313" key="3">
    <source>
        <dbReference type="EMBL" id="KAK9677536.1"/>
    </source>
</evidence>
<organism evidence="3 4">
    <name type="scientific">Saponaria officinalis</name>
    <name type="common">Common soapwort</name>
    <name type="synonym">Lychnis saponaria</name>
    <dbReference type="NCBI Taxonomy" id="3572"/>
    <lineage>
        <taxon>Eukaryota</taxon>
        <taxon>Viridiplantae</taxon>
        <taxon>Streptophyta</taxon>
        <taxon>Embryophyta</taxon>
        <taxon>Tracheophyta</taxon>
        <taxon>Spermatophyta</taxon>
        <taxon>Magnoliopsida</taxon>
        <taxon>eudicotyledons</taxon>
        <taxon>Gunneridae</taxon>
        <taxon>Pentapetalae</taxon>
        <taxon>Caryophyllales</taxon>
        <taxon>Caryophyllaceae</taxon>
        <taxon>Caryophylleae</taxon>
        <taxon>Saponaria</taxon>
    </lineage>
</organism>
<dbReference type="Gene3D" id="1.20.5.340">
    <property type="match status" value="1"/>
</dbReference>
<comment type="caution">
    <text evidence="3">The sequence shown here is derived from an EMBL/GenBank/DDBJ whole genome shotgun (WGS) entry which is preliminary data.</text>
</comment>
<evidence type="ECO:0000256" key="1">
    <source>
        <dbReference type="SAM" id="Coils"/>
    </source>
</evidence>
<keyword evidence="2" id="KW-1133">Transmembrane helix</keyword>
<keyword evidence="1" id="KW-0175">Coiled coil</keyword>
<evidence type="ECO:0000256" key="2">
    <source>
        <dbReference type="SAM" id="Phobius"/>
    </source>
</evidence>
<gene>
    <name evidence="3" type="ORF">RND81_11G150000</name>
</gene>
<reference evidence="3" key="1">
    <citation type="submission" date="2024-03" db="EMBL/GenBank/DDBJ databases">
        <title>WGS assembly of Saponaria officinalis var. Norfolk2.</title>
        <authorList>
            <person name="Jenkins J."/>
            <person name="Shu S."/>
            <person name="Grimwood J."/>
            <person name="Barry K."/>
            <person name="Goodstein D."/>
            <person name="Schmutz J."/>
            <person name="Leebens-Mack J."/>
            <person name="Osbourn A."/>
        </authorList>
    </citation>
    <scope>NUCLEOTIDE SEQUENCE [LARGE SCALE GENOMIC DNA]</scope>
    <source>
        <strain evidence="3">JIC</strain>
    </source>
</reference>
<feature type="coiled-coil region" evidence="1">
    <location>
        <begin position="301"/>
        <end position="342"/>
    </location>
</feature>
<evidence type="ECO:0000313" key="4">
    <source>
        <dbReference type="Proteomes" id="UP001443914"/>
    </source>
</evidence>
<keyword evidence="4" id="KW-1185">Reference proteome</keyword>
<feature type="transmembrane region" description="Helical" evidence="2">
    <location>
        <begin position="35"/>
        <end position="56"/>
    </location>
</feature>
<dbReference type="EMBL" id="JBDFQZ010000011">
    <property type="protein sequence ID" value="KAK9677536.1"/>
    <property type="molecule type" value="Genomic_DNA"/>
</dbReference>